<dbReference type="Ensembl" id="ENSACAT00000052494.1">
    <property type="protein sequence ID" value="ENSACAP00000024165.1"/>
    <property type="gene ID" value="ENSACAG00000041333.1"/>
</dbReference>
<keyword evidence="3" id="KW-0378">Hydrolase</keyword>
<evidence type="ECO:0000259" key="6">
    <source>
        <dbReference type="PROSITE" id="PS50240"/>
    </source>
</evidence>
<accession>A0A803SMH5</accession>
<dbReference type="PANTHER" id="PTHR24252:SF21">
    <property type="entry name" value="TRANSMEMBRANE SERINE PROTEASE 12"/>
    <property type="match status" value="1"/>
</dbReference>
<evidence type="ECO:0000313" key="8">
    <source>
        <dbReference type="Proteomes" id="UP000001646"/>
    </source>
</evidence>
<dbReference type="Proteomes" id="UP000001646">
    <property type="component" value="Chromosome 2"/>
</dbReference>
<dbReference type="AlphaFoldDB" id="A0A803SMH5"/>
<dbReference type="GO" id="GO:0008236">
    <property type="term" value="F:serine-type peptidase activity"/>
    <property type="evidence" value="ECO:0000318"/>
    <property type="project" value="GO_Central"/>
</dbReference>
<dbReference type="Gene3D" id="2.40.10.10">
    <property type="entry name" value="Trypsin-like serine proteases"/>
    <property type="match status" value="1"/>
</dbReference>
<evidence type="ECO:0000313" key="7">
    <source>
        <dbReference type="Ensembl" id="ENSACAP00000024165.1"/>
    </source>
</evidence>
<dbReference type="InterPro" id="IPR043504">
    <property type="entry name" value="Peptidase_S1_PA_chymotrypsin"/>
</dbReference>
<protein>
    <recommendedName>
        <fullName evidence="6">Peptidase S1 domain-containing protein</fullName>
    </recommendedName>
</protein>
<dbReference type="InterPro" id="IPR001254">
    <property type="entry name" value="Trypsin_dom"/>
</dbReference>
<dbReference type="InParanoid" id="A0A803SMH5"/>
<dbReference type="PROSITE" id="PS00134">
    <property type="entry name" value="TRYPSIN_HIS"/>
    <property type="match status" value="1"/>
</dbReference>
<dbReference type="PRINTS" id="PR00722">
    <property type="entry name" value="CHYMOTRYPSIN"/>
</dbReference>
<reference evidence="7" key="2">
    <citation type="submission" date="2025-08" db="UniProtKB">
        <authorList>
            <consortium name="Ensembl"/>
        </authorList>
    </citation>
    <scope>IDENTIFICATION</scope>
</reference>
<keyword evidence="4" id="KW-0720">Serine protease</keyword>
<proteinExistence type="inferred from homology"/>
<feature type="domain" description="Peptidase S1" evidence="6">
    <location>
        <begin position="42"/>
        <end position="269"/>
    </location>
</feature>
<comment type="similarity">
    <text evidence="1">Belongs to the peptidase S1 family. Snake venom subfamily.</text>
</comment>
<dbReference type="Pfam" id="PF00089">
    <property type="entry name" value="Trypsin"/>
    <property type="match status" value="1"/>
</dbReference>
<dbReference type="GO" id="GO:0004252">
    <property type="term" value="F:serine-type endopeptidase activity"/>
    <property type="evidence" value="ECO:0007669"/>
    <property type="project" value="InterPro"/>
</dbReference>
<keyword evidence="8" id="KW-1185">Reference proteome</keyword>
<keyword evidence="5" id="KW-1015">Disulfide bond</keyword>
<reference evidence="7 8" key="1">
    <citation type="submission" date="2009-12" db="EMBL/GenBank/DDBJ databases">
        <title>The Genome Sequence of Anolis carolinensis (Green Anole Lizard).</title>
        <authorList>
            <consortium name="The Genome Sequencing Platform"/>
            <person name="Di Palma F."/>
            <person name="Alfoldi J."/>
            <person name="Heiman D."/>
            <person name="Young S."/>
            <person name="Grabherr M."/>
            <person name="Johnson J."/>
            <person name="Lander E.S."/>
            <person name="Lindblad-Toh K."/>
        </authorList>
    </citation>
    <scope>NUCLEOTIDE SEQUENCE [LARGE SCALE GENOMIC DNA]</scope>
    <source>
        <strain evidence="7 8">JBL SC #1</strain>
    </source>
</reference>
<dbReference type="InterPro" id="IPR001314">
    <property type="entry name" value="Peptidase_S1A"/>
</dbReference>
<evidence type="ECO:0000256" key="1">
    <source>
        <dbReference type="ARBA" id="ARBA00009228"/>
    </source>
</evidence>
<dbReference type="GO" id="GO:0016485">
    <property type="term" value="P:protein processing"/>
    <property type="evidence" value="ECO:0000318"/>
    <property type="project" value="GO_Central"/>
</dbReference>
<dbReference type="GeneTree" id="ENSGT00940000165418"/>
<keyword evidence="2" id="KW-0645">Protease</keyword>
<dbReference type="InterPro" id="IPR009003">
    <property type="entry name" value="Peptidase_S1_PA"/>
</dbReference>
<dbReference type="PROSITE" id="PS50240">
    <property type="entry name" value="TRYPSIN_DOM"/>
    <property type="match status" value="1"/>
</dbReference>
<sequence>MFLNTGCVFDGTLTTIPSHLYIFLFLECGLRPAVEFKTKPRIVGGHDAQIGAWPWQVSLQVYRFGTGYHHVCGGSLINNDSVLTAAHCIMKWRDPHFWRVVLGLHDLYNHNTYTVKSLVRAILVHFNFKNESYDNDIALMKLQTSVIFSDRIQPICISSSPRLITLETPCFISGWGSEKEKGNNNPSFKNYWVKILLHPKVSKYNDHNSFVSFIFQGDSGGPLMCYFPNEKKFYLIGITSYGVGCGRPKFPGVYVRISHYRNWINTRAIFSRTTTLKKKRKTQLNILWELKSVSEGVSWRVMIVC</sequence>
<dbReference type="InterPro" id="IPR018114">
    <property type="entry name" value="TRYPSIN_HIS"/>
</dbReference>
<evidence type="ECO:0000256" key="2">
    <source>
        <dbReference type="ARBA" id="ARBA00022670"/>
    </source>
</evidence>
<dbReference type="SUPFAM" id="SSF50494">
    <property type="entry name" value="Trypsin-like serine proteases"/>
    <property type="match status" value="1"/>
</dbReference>
<dbReference type="FunFam" id="2.40.10.10:FF:000068">
    <property type="entry name" value="transmembrane protease serine 2"/>
    <property type="match status" value="1"/>
</dbReference>
<dbReference type="GO" id="GO:0005576">
    <property type="term" value="C:extracellular region"/>
    <property type="evidence" value="ECO:0007669"/>
    <property type="project" value="UniProtKB-ARBA"/>
</dbReference>
<evidence type="ECO:0000256" key="3">
    <source>
        <dbReference type="ARBA" id="ARBA00022801"/>
    </source>
</evidence>
<dbReference type="CDD" id="cd00190">
    <property type="entry name" value="Tryp_SPc"/>
    <property type="match status" value="1"/>
</dbReference>
<dbReference type="PANTHER" id="PTHR24252">
    <property type="entry name" value="ACROSIN-RELATED"/>
    <property type="match status" value="1"/>
</dbReference>
<evidence type="ECO:0000256" key="4">
    <source>
        <dbReference type="ARBA" id="ARBA00022825"/>
    </source>
</evidence>
<dbReference type="GO" id="GO:0001669">
    <property type="term" value="C:acrosomal vesicle"/>
    <property type="evidence" value="ECO:0000318"/>
    <property type="project" value="GO_Central"/>
</dbReference>
<reference evidence="7" key="3">
    <citation type="submission" date="2025-09" db="UniProtKB">
        <authorList>
            <consortium name="Ensembl"/>
        </authorList>
    </citation>
    <scope>IDENTIFICATION</scope>
</reference>
<organism evidence="7 8">
    <name type="scientific">Anolis carolinensis</name>
    <name type="common">Green anole</name>
    <name type="synonym">American chameleon</name>
    <dbReference type="NCBI Taxonomy" id="28377"/>
    <lineage>
        <taxon>Eukaryota</taxon>
        <taxon>Metazoa</taxon>
        <taxon>Chordata</taxon>
        <taxon>Craniata</taxon>
        <taxon>Vertebrata</taxon>
        <taxon>Euteleostomi</taxon>
        <taxon>Lepidosauria</taxon>
        <taxon>Squamata</taxon>
        <taxon>Bifurcata</taxon>
        <taxon>Unidentata</taxon>
        <taxon>Episquamata</taxon>
        <taxon>Toxicofera</taxon>
        <taxon>Iguania</taxon>
        <taxon>Dactyloidae</taxon>
        <taxon>Anolis</taxon>
    </lineage>
</organism>
<name>A0A803SMH5_ANOCA</name>
<evidence type="ECO:0000256" key="5">
    <source>
        <dbReference type="ARBA" id="ARBA00023157"/>
    </source>
</evidence>
<dbReference type="SMART" id="SM00020">
    <property type="entry name" value="Tryp_SPc"/>
    <property type="match status" value="1"/>
</dbReference>